<reference evidence="1" key="1">
    <citation type="journal article" date="2014" name="Front. Microbiol.">
        <title>High frequency of phylogenetically diverse reductive dehalogenase-homologous genes in deep subseafloor sedimentary metagenomes.</title>
        <authorList>
            <person name="Kawai M."/>
            <person name="Futagami T."/>
            <person name="Toyoda A."/>
            <person name="Takaki Y."/>
            <person name="Nishi S."/>
            <person name="Hori S."/>
            <person name="Arai W."/>
            <person name="Tsubouchi T."/>
            <person name="Morono Y."/>
            <person name="Uchiyama I."/>
            <person name="Ito T."/>
            <person name="Fujiyama A."/>
            <person name="Inagaki F."/>
            <person name="Takami H."/>
        </authorList>
    </citation>
    <scope>NUCLEOTIDE SEQUENCE</scope>
    <source>
        <strain evidence="1">Expedition CK06-06</strain>
    </source>
</reference>
<organism evidence="1">
    <name type="scientific">marine sediment metagenome</name>
    <dbReference type="NCBI Taxonomy" id="412755"/>
    <lineage>
        <taxon>unclassified sequences</taxon>
        <taxon>metagenomes</taxon>
        <taxon>ecological metagenomes</taxon>
    </lineage>
</organism>
<dbReference type="SUPFAM" id="SSF53756">
    <property type="entry name" value="UDP-Glycosyltransferase/glycogen phosphorylase"/>
    <property type="match status" value="2"/>
</dbReference>
<dbReference type="Pfam" id="PF13528">
    <property type="entry name" value="Glyco_trans_1_3"/>
    <property type="match status" value="1"/>
</dbReference>
<name>X1G0I4_9ZZZZ</name>
<feature type="non-terminal residue" evidence="1">
    <location>
        <position position="1"/>
    </location>
</feature>
<dbReference type="AlphaFoldDB" id="X1G0I4"/>
<dbReference type="EMBL" id="BARU01020651">
    <property type="protein sequence ID" value="GAH51411.1"/>
    <property type="molecule type" value="Genomic_DNA"/>
</dbReference>
<comment type="caution">
    <text evidence="1">The sequence shown here is derived from an EMBL/GenBank/DDBJ whole genome shotgun (WGS) entry which is preliminary data.</text>
</comment>
<feature type="non-terminal residue" evidence="1">
    <location>
        <position position="285"/>
    </location>
</feature>
<evidence type="ECO:0008006" key="2">
    <source>
        <dbReference type="Google" id="ProtNLM"/>
    </source>
</evidence>
<protein>
    <recommendedName>
        <fullName evidence="2">Glycosyl transferase family 28 C-terminal domain-containing protein</fullName>
    </recommendedName>
</protein>
<evidence type="ECO:0000313" key="1">
    <source>
        <dbReference type="EMBL" id="GAH51411.1"/>
    </source>
</evidence>
<gene>
    <name evidence="1" type="ORF">S03H2_33880</name>
</gene>
<sequence>EIFGLSFAYVNGRIDKSETLKRNLLNLPEGNKQNDELFKRFFEPFEPELVISDFEPFSAWWAWRNRVPFISIDHEHMLTLCKLEHRGKNWFSRLTASVVTECYYVGAVAYIVINFFKTPLRIDSAVLAPPIVRPVVSALEAGEGEHILLYSTAGKGEDRLRDVLHKFPGHKFYIYGFDKEAEYENCIFKKRSTEGFLADLAGCRGVIASAGFSLISECMYLKKKMLLLPLAGQYEQIINAHYIEKLGLGISSEKLDEAVLARFLAEIDKPIPSDERIIWPDNDKF</sequence>
<proteinExistence type="predicted"/>
<accession>X1G0I4</accession>
<dbReference type="Gene3D" id="3.40.50.2000">
    <property type="entry name" value="Glycogen Phosphorylase B"/>
    <property type="match status" value="1"/>
</dbReference>